<dbReference type="Gene3D" id="3.30.530.20">
    <property type="match status" value="1"/>
</dbReference>
<dbReference type="AlphaFoldDB" id="A0A317EUU9"/>
<dbReference type="Proteomes" id="UP000245391">
    <property type="component" value="Unassembled WGS sequence"/>
</dbReference>
<name>A0A317EUU9_9SPHI</name>
<protein>
    <recommendedName>
        <fullName evidence="3">Cell division inhibitor</fullName>
    </recommendedName>
</protein>
<gene>
    <name evidence="1" type="ORF">DF947_17455</name>
</gene>
<evidence type="ECO:0000313" key="2">
    <source>
        <dbReference type="Proteomes" id="UP000245391"/>
    </source>
</evidence>
<proteinExistence type="predicted"/>
<dbReference type="InterPro" id="IPR023393">
    <property type="entry name" value="START-like_dom_sf"/>
</dbReference>
<dbReference type="CDD" id="cd07820">
    <property type="entry name" value="SRPBCC_3"/>
    <property type="match status" value="1"/>
</dbReference>
<dbReference type="EMBL" id="QGNY01000006">
    <property type="protein sequence ID" value="PWS30711.1"/>
    <property type="molecule type" value="Genomic_DNA"/>
</dbReference>
<reference evidence="2" key="1">
    <citation type="submission" date="2018-05" db="EMBL/GenBank/DDBJ databases">
        <title>Pedobacter paludis sp. nov., isolated from wetland soil.</title>
        <authorList>
            <person name="Zhang Y."/>
        </authorList>
    </citation>
    <scope>NUCLEOTIDE SEQUENCE [LARGE SCALE GENOMIC DNA]</scope>
    <source>
        <strain evidence="2">R-8</strain>
    </source>
</reference>
<evidence type="ECO:0008006" key="3">
    <source>
        <dbReference type="Google" id="ProtNLM"/>
    </source>
</evidence>
<accession>A0A317EUU9</accession>
<comment type="caution">
    <text evidence="1">The sequence shown here is derived from an EMBL/GenBank/DDBJ whole genome shotgun (WGS) entry which is preliminary data.</text>
</comment>
<organism evidence="1 2">
    <name type="scientific">Pedobacter paludis</name>
    <dbReference type="NCBI Taxonomy" id="2203212"/>
    <lineage>
        <taxon>Bacteria</taxon>
        <taxon>Pseudomonadati</taxon>
        <taxon>Bacteroidota</taxon>
        <taxon>Sphingobacteriia</taxon>
        <taxon>Sphingobacteriales</taxon>
        <taxon>Sphingobacteriaceae</taxon>
        <taxon>Pedobacter</taxon>
    </lineage>
</organism>
<dbReference type="RefSeq" id="WP_109931328.1">
    <property type="nucleotide sequence ID" value="NZ_QGNY01000006.1"/>
</dbReference>
<keyword evidence="2" id="KW-1185">Reference proteome</keyword>
<evidence type="ECO:0000313" key="1">
    <source>
        <dbReference type="EMBL" id="PWS30711.1"/>
    </source>
</evidence>
<sequence length="156" mass="18184">MKTYRIEFTQKIPVDLDTAWDFFSSPLNLSEITPKDMTFDVTSPNMEGIKMYPGMIITYKVSPLFGIKLNWVTEITHVKDKEYFIDEQRFGPFAFWHHNHHFETIDGGVLMHDILHYSIGYGPIGLIANSIMVSKKINEIFDFRYKKVEALFGKLP</sequence>
<dbReference type="OrthoDB" id="9793552at2"/>
<dbReference type="SUPFAM" id="SSF55961">
    <property type="entry name" value="Bet v1-like"/>
    <property type="match status" value="1"/>
</dbReference>